<keyword evidence="3" id="KW-1185">Reference proteome</keyword>
<evidence type="ECO:0000313" key="2">
    <source>
        <dbReference type="EMBL" id="MBE7696100.1"/>
    </source>
</evidence>
<name>A0AAP1WH86_9FLAO</name>
<dbReference type="RefSeq" id="WP_101915612.1">
    <property type="nucleotide sequence ID" value="NZ_JAJHTL010000025.1"/>
</dbReference>
<organism evidence="2 3">
    <name type="scientific">Tenacibaculum finnmarkense genomovar finnmarkense</name>
    <dbReference type="NCBI Taxonomy" id="1458503"/>
    <lineage>
        <taxon>Bacteria</taxon>
        <taxon>Pseudomonadati</taxon>
        <taxon>Bacteroidota</taxon>
        <taxon>Flavobacteriia</taxon>
        <taxon>Flavobacteriales</taxon>
        <taxon>Flavobacteriaceae</taxon>
        <taxon>Tenacibaculum</taxon>
        <taxon>Tenacibaculum finnmarkense</taxon>
    </lineage>
</organism>
<protein>
    <recommendedName>
        <fullName evidence="1">SH3b domain-containing protein</fullName>
    </recommendedName>
</protein>
<comment type="caution">
    <text evidence="2">The sequence shown here is derived from an EMBL/GenBank/DDBJ whole genome shotgun (WGS) entry which is preliminary data.</text>
</comment>
<dbReference type="EMBL" id="WXXV01000022">
    <property type="protein sequence ID" value="MBE7696100.1"/>
    <property type="molecule type" value="Genomic_DNA"/>
</dbReference>
<evidence type="ECO:0000259" key="1">
    <source>
        <dbReference type="PROSITE" id="PS51781"/>
    </source>
</evidence>
<accession>A0AAP1WH86</accession>
<sequence>MTYELKENDSLNNAGIFKGNLLVSWYKDTSSNVHYDDTLDYIPSYTNCCFFGNWVNNDRDEKLITAWSHYRIPCSGDLDIGAAEFSPNPKYYNKGWKFYNSEVITEENVIENSNDIIAKIIDEDGYVNMRLEKNKNSGIVYQVSSGSLVKVLNKAQEWWFVSYKNKIGYIHKSRL</sequence>
<gene>
    <name evidence="2" type="ORF">F7645_11785</name>
</gene>
<evidence type="ECO:0000313" key="3">
    <source>
        <dbReference type="Proteomes" id="UP000806077"/>
    </source>
</evidence>
<dbReference type="PROSITE" id="PS51781">
    <property type="entry name" value="SH3B"/>
    <property type="match status" value="1"/>
</dbReference>
<dbReference type="InterPro" id="IPR003646">
    <property type="entry name" value="SH3-like_bac-type"/>
</dbReference>
<dbReference type="AlphaFoldDB" id="A0AAP1WH86"/>
<dbReference type="Proteomes" id="UP000806077">
    <property type="component" value="Unassembled WGS sequence"/>
</dbReference>
<dbReference type="Gene3D" id="2.30.30.40">
    <property type="entry name" value="SH3 Domains"/>
    <property type="match status" value="1"/>
</dbReference>
<proteinExistence type="predicted"/>
<dbReference type="Pfam" id="PF08239">
    <property type="entry name" value="SH3_3"/>
    <property type="match status" value="1"/>
</dbReference>
<feature type="domain" description="SH3b" evidence="1">
    <location>
        <begin position="111"/>
        <end position="175"/>
    </location>
</feature>
<reference evidence="2 3" key="1">
    <citation type="journal article" date="2020" name="Int. J. Syst. Evol. Microbiol.">
        <title>Tenacibaculum piscium sp. nov., isolated from skin ulcers of sea-farmed fish, and description of Tenacibaculum finnmarkense sp. nov. with subdivision into genomovars finnmarkense and ulcerans.</title>
        <authorList>
            <person name="Olsen A.B."/>
            <person name="Spilsberg B."/>
            <person name="Nilsen H.K."/>
            <person name="Lagesen K."/>
            <person name="Gulla S."/>
            <person name="Avendano-Herrera R."/>
            <person name="Irgang R."/>
            <person name="Duchaud E."/>
            <person name="Colquhoun D.J."/>
        </authorList>
    </citation>
    <scope>NUCLEOTIDE SEQUENCE [LARGE SCALE GENOMIC DNA]</scope>
    <source>
        <strain evidence="2 3">TNO037</strain>
    </source>
</reference>